<dbReference type="GO" id="GO:0055091">
    <property type="term" value="P:phospholipid homeostasis"/>
    <property type="evidence" value="ECO:0007669"/>
    <property type="project" value="TreeGrafter"/>
</dbReference>
<dbReference type="InterPro" id="IPR006634">
    <property type="entry name" value="TLC-dom"/>
</dbReference>
<dbReference type="GO" id="GO:0071709">
    <property type="term" value="P:membrane assembly"/>
    <property type="evidence" value="ECO:0007669"/>
    <property type="project" value="TreeGrafter"/>
</dbReference>
<dbReference type="InterPro" id="IPR050846">
    <property type="entry name" value="TLCD"/>
</dbReference>
<dbReference type="AlphaFoldDB" id="A0A7S2UMX7"/>
<evidence type="ECO:0000256" key="5">
    <source>
        <dbReference type="SAM" id="Phobius"/>
    </source>
</evidence>
<feature type="transmembrane region" description="Helical" evidence="5">
    <location>
        <begin position="158"/>
        <end position="176"/>
    </location>
</feature>
<dbReference type="GO" id="GO:0097035">
    <property type="term" value="P:regulation of membrane lipid distribution"/>
    <property type="evidence" value="ECO:0007669"/>
    <property type="project" value="TreeGrafter"/>
</dbReference>
<feature type="domain" description="TLC" evidence="6">
    <location>
        <begin position="117"/>
        <end position="292"/>
    </location>
</feature>
<feature type="transmembrane region" description="Helical" evidence="5">
    <location>
        <begin position="183"/>
        <end position="205"/>
    </location>
</feature>
<sequence length="303" mass="34193">MCKPTTLPRRQHSLLLSTESFHCETDKDGKSHPPTKTSLFLTMAILVACLYGVEHFLRFLLHTYQDSHPVLEPLLNRKILARHIGVDVLCCMVVAWYGYLHRAICMDAFLHAMGKNTMPRAGYESRIFTYHPGSMQLLFLFLTYQAKNMVDTIVWNDGLLFVVHHLLAGGVAWGGMYPGVAHFYAIFFMGLSEISTGILCILANFDDEHGVPGLGDAFPILKAAIGVLFVIAFITLRSIVWPYMSMHFVRDVQMAIKADGPQLQGRKFTLNGMMYCLVGLSFLQFVWLIQIFILAKEEIGKLL</sequence>
<gene>
    <name evidence="7" type="ORF">ASEP1449_LOCUS16596</name>
</gene>
<dbReference type="EMBL" id="HBHQ01024637">
    <property type="protein sequence ID" value="CAD9824762.1"/>
    <property type="molecule type" value="Transcribed_RNA"/>
</dbReference>
<comment type="subcellular location">
    <subcellularLocation>
        <location evidence="1">Membrane</location>
        <topology evidence="1">Multi-pass membrane protein</topology>
    </subcellularLocation>
</comment>
<dbReference type="GO" id="GO:0007009">
    <property type="term" value="P:plasma membrane organization"/>
    <property type="evidence" value="ECO:0007669"/>
    <property type="project" value="TreeGrafter"/>
</dbReference>
<keyword evidence="3 5" id="KW-1133">Transmembrane helix</keyword>
<feature type="transmembrane region" description="Helical" evidence="5">
    <location>
        <begin position="217"/>
        <end position="240"/>
    </location>
</feature>
<evidence type="ECO:0000256" key="3">
    <source>
        <dbReference type="ARBA" id="ARBA00022989"/>
    </source>
</evidence>
<dbReference type="GO" id="GO:0005886">
    <property type="term" value="C:plasma membrane"/>
    <property type="evidence" value="ECO:0007669"/>
    <property type="project" value="TreeGrafter"/>
</dbReference>
<accession>A0A7S2UMX7</accession>
<protein>
    <recommendedName>
        <fullName evidence="6">TLC domain-containing protein</fullName>
    </recommendedName>
</protein>
<evidence type="ECO:0000259" key="6">
    <source>
        <dbReference type="Pfam" id="PF03798"/>
    </source>
</evidence>
<keyword evidence="4 5" id="KW-0472">Membrane</keyword>
<dbReference type="Pfam" id="PF03798">
    <property type="entry name" value="TRAM_LAG1_CLN8"/>
    <property type="match status" value="1"/>
</dbReference>
<feature type="transmembrane region" description="Helical" evidence="5">
    <location>
        <begin position="39"/>
        <end position="60"/>
    </location>
</feature>
<dbReference type="PANTHER" id="PTHR13439:SF4">
    <property type="entry name" value="TLC DOMAIN-CONTAINING PROTEIN"/>
    <property type="match status" value="1"/>
</dbReference>
<feature type="transmembrane region" description="Helical" evidence="5">
    <location>
        <begin position="127"/>
        <end position="146"/>
    </location>
</feature>
<organism evidence="7">
    <name type="scientific">Attheya septentrionalis</name>
    <dbReference type="NCBI Taxonomy" id="420275"/>
    <lineage>
        <taxon>Eukaryota</taxon>
        <taxon>Sar</taxon>
        <taxon>Stramenopiles</taxon>
        <taxon>Ochrophyta</taxon>
        <taxon>Bacillariophyta</taxon>
        <taxon>Coscinodiscophyceae</taxon>
        <taxon>Chaetocerotophycidae</taxon>
        <taxon>Chaetocerotales</taxon>
        <taxon>Attheyaceae</taxon>
        <taxon>Attheya</taxon>
    </lineage>
</organism>
<proteinExistence type="predicted"/>
<feature type="transmembrane region" description="Helical" evidence="5">
    <location>
        <begin position="272"/>
        <end position="295"/>
    </location>
</feature>
<feature type="transmembrane region" description="Helical" evidence="5">
    <location>
        <begin position="80"/>
        <end position="100"/>
    </location>
</feature>
<evidence type="ECO:0000313" key="7">
    <source>
        <dbReference type="EMBL" id="CAD9824762.1"/>
    </source>
</evidence>
<dbReference type="PANTHER" id="PTHR13439">
    <property type="entry name" value="CT120 PROTEIN"/>
    <property type="match status" value="1"/>
</dbReference>
<keyword evidence="2 5" id="KW-0812">Transmembrane</keyword>
<reference evidence="7" key="1">
    <citation type="submission" date="2021-01" db="EMBL/GenBank/DDBJ databases">
        <authorList>
            <person name="Corre E."/>
            <person name="Pelletier E."/>
            <person name="Niang G."/>
            <person name="Scheremetjew M."/>
            <person name="Finn R."/>
            <person name="Kale V."/>
            <person name="Holt S."/>
            <person name="Cochrane G."/>
            <person name="Meng A."/>
            <person name="Brown T."/>
            <person name="Cohen L."/>
        </authorList>
    </citation>
    <scope>NUCLEOTIDE SEQUENCE</scope>
    <source>
        <strain evidence="7">CCMP2084</strain>
    </source>
</reference>
<evidence type="ECO:0000256" key="1">
    <source>
        <dbReference type="ARBA" id="ARBA00004141"/>
    </source>
</evidence>
<evidence type="ECO:0000256" key="2">
    <source>
        <dbReference type="ARBA" id="ARBA00022692"/>
    </source>
</evidence>
<name>A0A7S2UMX7_9STRA</name>
<evidence type="ECO:0000256" key="4">
    <source>
        <dbReference type="ARBA" id="ARBA00023136"/>
    </source>
</evidence>